<keyword evidence="4" id="KW-1185">Reference proteome</keyword>
<evidence type="ECO:0000313" key="4">
    <source>
        <dbReference type="Proteomes" id="UP000490939"/>
    </source>
</evidence>
<comment type="caution">
    <text evidence="2">The sequence shown here is derived from an EMBL/GenBank/DDBJ whole genome shotgun (WGS) entry which is preliminary data.</text>
</comment>
<proteinExistence type="predicted"/>
<protein>
    <submittedName>
        <fullName evidence="2">Uncharacterized protein</fullName>
    </submittedName>
</protein>
<evidence type="ECO:0000313" key="3">
    <source>
        <dbReference type="Proteomes" id="UP000447873"/>
    </source>
</evidence>
<accession>A0A8H3V0S7</accession>
<dbReference type="Proteomes" id="UP000447873">
    <property type="component" value="Unassembled WGS sequence"/>
</dbReference>
<evidence type="ECO:0000313" key="1">
    <source>
        <dbReference type="EMBL" id="KAE9966559.1"/>
    </source>
</evidence>
<gene>
    <name evidence="2" type="ORF">EG327_006856</name>
    <name evidence="1" type="ORF">EG328_008824</name>
</gene>
<dbReference type="EMBL" id="WNWS01000509">
    <property type="protein sequence ID" value="KAE9966559.1"/>
    <property type="molecule type" value="Genomic_DNA"/>
</dbReference>
<dbReference type="EMBL" id="WNWR01000401">
    <property type="protein sequence ID" value="KAE9979910.1"/>
    <property type="molecule type" value="Genomic_DNA"/>
</dbReference>
<dbReference type="Proteomes" id="UP000490939">
    <property type="component" value="Unassembled WGS sequence"/>
</dbReference>
<reference evidence="2 4" key="1">
    <citation type="submission" date="2019-07" db="EMBL/GenBank/DDBJ databases">
        <title>Venturia inaequalis Genome Resource.</title>
        <authorList>
            <person name="Lichtner F.J."/>
        </authorList>
    </citation>
    <scope>NUCLEOTIDE SEQUENCE [LARGE SCALE GENOMIC DNA]</scope>
    <source>
        <strain evidence="1 3">120213</strain>
        <strain evidence="2 4">DMI_063113</strain>
    </source>
</reference>
<sequence>MNDEDGNPMFAFQDIDYIPFGFSSHLAPYIETGPGTMRAAAKLMRLGLVRASIAQGVGIDYNAKLIETAGINSALIKDIKIDWLVYDFNDDKEDLVNQLITAHHVTHVFIYLTPKQLALPTVRSILTRLCAESVVNGNDERSTVNHSTMVLPLLNRIDARVFGGKHKTSLVVLICPLPSFYGEVERPERQVHAVSIVKTFKELRTRWICIAS</sequence>
<name>A0A8H3V0S7_VENIN</name>
<evidence type="ECO:0000313" key="2">
    <source>
        <dbReference type="EMBL" id="KAE9979910.1"/>
    </source>
</evidence>
<organism evidence="2 4">
    <name type="scientific">Venturia inaequalis</name>
    <name type="common">Apple scab fungus</name>
    <dbReference type="NCBI Taxonomy" id="5025"/>
    <lineage>
        <taxon>Eukaryota</taxon>
        <taxon>Fungi</taxon>
        <taxon>Dikarya</taxon>
        <taxon>Ascomycota</taxon>
        <taxon>Pezizomycotina</taxon>
        <taxon>Dothideomycetes</taxon>
        <taxon>Pleosporomycetidae</taxon>
        <taxon>Venturiales</taxon>
        <taxon>Venturiaceae</taxon>
        <taxon>Venturia</taxon>
    </lineage>
</organism>
<dbReference type="AlphaFoldDB" id="A0A8H3V0S7"/>